<feature type="compositionally biased region" description="Pro residues" evidence="1">
    <location>
        <begin position="47"/>
        <end position="79"/>
    </location>
</feature>
<sequence length="123" mass="13162">MALNFIFLLLCFTLPLQVVYSSRKLVETTVPAGDQKCTPCGGTVYSSPPPPPPALPPPSPPPPSPKKSPSSYCPPPPPSFIYITGPPGNLYPLDENFNSASRRTFLPVATVLPGLLTLLLGFW</sequence>
<protein>
    <submittedName>
        <fullName evidence="3">Uncharacterized protein</fullName>
    </submittedName>
</protein>
<evidence type="ECO:0000313" key="4">
    <source>
        <dbReference type="Proteomes" id="UP001293593"/>
    </source>
</evidence>
<feature type="chain" id="PRO_5042064245" evidence="2">
    <location>
        <begin position="22"/>
        <end position="123"/>
    </location>
</feature>
<name>A0AAE1J992_9FABA</name>
<dbReference type="PANTHER" id="PTHR35094">
    <property type="entry name" value="LEUCINE-RICH REPEAT EXTENSIN-LIKE PROTEIN 2"/>
    <property type="match status" value="1"/>
</dbReference>
<keyword evidence="4" id="KW-1185">Reference proteome</keyword>
<feature type="signal peptide" evidence="2">
    <location>
        <begin position="1"/>
        <end position="21"/>
    </location>
</feature>
<evidence type="ECO:0000256" key="2">
    <source>
        <dbReference type="SAM" id="SignalP"/>
    </source>
</evidence>
<reference evidence="3" key="1">
    <citation type="submission" date="2023-10" db="EMBL/GenBank/DDBJ databases">
        <title>Chromosome-level genome of the transformable northern wattle, Acacia crassicarpa.</title>
        <authorList>
            <person name="Massaro I."/>
            <person name="Sinha N.R."/>
            <person name="Poethig S."/>
            <person name="Leichty A.R."/>
        </authorList>
    </citation>
    <scope>NUCLEOTIDE SEQUENCE</scope>
    <source>
        <strain evidence="3">Acra3RX</strain>
        <tissue evidence="3">Leaf</tissue>
    </source>
</reference>
<gene>
    <name evidence="3" type="ORF">QN277_029289</name>
</gene>
<comment type="caution">
    <text evidence="3">The sequence shown here is derived from an EMBL/GenBank/DDBJ whole genome shotgun (WGS) entry which is preliminary data.</text>
</comment>
<dbReference type="Proteomes" id="UP001293593">
    <property type="component" value="Unassembled WGS sequence"/>
</dbReference>
<dbReference type="EMBL" id="JAWXYG010000009">
    <property type="protein sequence ID" value="KAK4263939.1"/>
    <property type="molecule type" value="Genomic_DNA"/>
</dbReference>
<keyword evidence="2" id="KW-0732">Signal</keyword>
<dbReference type="AlphaFoldDB" id="A0AAE1J992"/>
<feature type="region of interest" description="Disordered" evidence="1">
    <location>
        <begin position="41"/>
        <end position="79"/>
    </location>
</feature>
<evidence type="ECO:0000256" key="1">
    <source>
        <dbReference type="SAM" id="MobiDB-lite"/>
    </source>
</evidence>
<dbReference type="PANTHER" id="PTHR35094:SF1">
    <property type="entry name" value="PROTEIN, PUTATIVE-RELATED"/>
    <property type="match status" value="1"/>
</dbReference>
<organism evidence="3 4">
    <name type="scientific">Acacia crassicarpa</name>
    <name type="common">northern wattle</name>
    <dbReference type="NCBI Taxonomy" id="499986"/>
    <lineage>
        <taxon>Eukaryota</taxon>
        <taxon>Viridiplantae</taxon>
        <taxon>Streptophyta</taxon>
        <taxon>Embryophyta</taxon>
        <taxon>Tracheophyta</taxon>
        <taxon>Spermatophyta</taxon>
        <taxon>Magnoliopsida</taxon>
        <taxon>eudicotyledons</taxon>
        <taxon>Gunneridae</taxon>
        <taxon>Pentapetalae</taxon>
        <taxon>rosids</taxon>
        <taxon>fabids</taxon>
        <taxon>Fabales</taxon>
        <taxon>Fabaceae</taxon>
        <taxon>Caesalpinioideae</taxon>
        <taxon>mimosoid clade</taxon>
        <taxon>Acacieae</taxon>
        <taxon>Acacia</taxon>
    </lineage>
</organism>
<accession>A0AAE1J992</accession>
<proteinExistence type="predicted"/>
<evidence type="ECO:0000313" key="3">
    <source>
        <dbReference type="EMBL" id="KAK4263939.1"/>
    </source>
</evidence>